<dbReference type="EMBL" id="AGYR01000048">
    <property type="protein sequence ID" value="ENZ10206.1"/>
    <property type="molecule type" value="Genomic_DNA"/>
</dbReference>
<reference evidence="1 2" key="1">
    <citation type="submission" date="2013-01" db="EMBL/GenBank/DDBJ databases">
        <title>The Genome Sequence of Clostridium clostridioforme 90A8.</title>
        <authorList>
            <consortium name="The Broad Institute Genome Sequencing Platform"/>
            <person name="Earl A."/>
            <person name="Ward D."/>
            <person name="Feldgarden M."/>
            <person name="Gevers D."/>
            <person name="Courvalin P."/>
            <person name="Lambert T."/>
            <person name="Walker B."/>
            <person name="Young S.K."/>
            <person name="Zeng Q."/>
            <person name="Gargeya S."/>
            <person name="Fitzgerald M."/>
            <person name="Haas B."/>
            <person name="Abouelleil A."/>
            <person name="Alvarado L."/>
            <person name="Arachchi H.M."/>
            <person name="Berlin A.M."/>
            <person name="Chapman S.B."/>
            <person name="Dewar J."/>
            <person name="Goldberg J."/>
            <person name="Griggs A."/>
            <person name="Gujja S."/>
            <person name="Hansen M."/>
            <person name="Howarth C."/>
            <person name="Imamovic A."/>
            <person name="Larimer J."/>
            <person name="McCowan C."/>
            <person name="Murphy C."/>
            <person name="Neiman D."/>
            <person name="Pearson M."/>
            <person name="Priest M."/>
            <person name="Roberts A."/>
            <person name="Saif S."/>
            <person name="Shea T."/>
            <person name="Sisk P."/>
            <person name="Sykes S."/>
            <person name="Wortman J."/>
            <person name="Nusbaum C."/>
            <person name="Birren B."/>
        </authorList>
    </citation>
    <scope>NUCLEOTIDE SEQUENCE [LARGE SCALE GENOMIC DNA]</scope>
    <source>
        <strain evidence="1 2">90A8</strain>
    </source>
</reference>
<dbReference type="InterPro" id="IPR009660">
    <property type="entry name" value="Phage_A500_Gp15"/>
</dbReference>
<sequence length="187" mass="21959">MIGRLPTSLDVGGVRYPIETDYRNILVFLAACSDPELSAPEKLEILMKRLYRDGFGQIPQEHLEEAILQAKWFVDCGQEEDDKKPARKVMDWEQDEPILFPAINKVAGMETRAAPYIHWWTFSGYFMEIEEGTFSTVLGIRQKKAKGKKLEKWEQEFYRNNKKLCDIRKRYTEEDQAEIDYWNNLLG</sequence>
<dbReference type="HOGENOM" id="CLU_108800_1_0_9"/>
<gene>
    <name evidence="1" type="ORF">HMPREF1090_04335</name>
</gene>
<accession>A0A0E2H4Y2</accession>
<dbReference type="RefSeq" id="WP_002594108.1">
    <property type="nucleotide sequence ID" value="NZ_KB850984.1"/>
</dbReference>
<name>A0A0E2H4Y2_9FIRM</name>
<comment type="caution">
    <text evidence="1">The sequence shown here is derived from an EMBL/GenBank/DDBJ whole genome shotgun (WGS) entry which is preliminary data.</text>
</comment>
<evidence type="ECO:0000313" key="2">
    <source>
        <dbReference type="Proteomes" id="UP000013085"/>
    </source>
</evidence>
<dbReference type="Pfam" id="PF06854">
    <property type="entry name" value="Phage_Gp15"/>
    <property type="match status" value="1"/>
</dbReference>
<dbReference type="Proteomes" id="UP000013085">
    <property type="component" value="Unassembled WGS sequence"/>
</dbReference>
<dbReference type="AlphaFoldDB" id="A0A0E2H4Y2"/>
<dbReference type="PATRIC" id="fig|999408.3.peg.4651"/>
<proteinExistence type="predicted"/>
<protein>
    <recommendedName>
        <fullName evidence="3">Bacteriophage Gp15 protein</fullName>
    </recommendedName>
</protein>
<evidence type="ECO:0000313" key="1">
    <source>
        <dbReference type="EMBL" id="ENZ10206.1"/>
    </source>
</evidence>
<evidence type="ECO:0008006" key="3">
    <source>
        <dbReference type="Google" id="ProtNLM"/>
    </source>
</evidence>
<organism evidence="1 2">
    <name type="scientific">[Clostridium] clostridioforme 90A8</name>
    <dbReference type="NCBI Taxonomy" id="999408"/>
    <lineage>
        <taxon>Bacteria</taxon>
        <taxon>Bacillati</taxon>
        <taxon>Bacillota</taxon>
        <taxon>Clostridia</taxon>
        <taxon>Lachnospirales</taxon>
        <taxon>Lachnospiraceae</taxon>
        <taxon>Enterocloster</taxon>
    </lineage>
</organism>